<dbReference type="PANTHER" id="PTHR30050">
    <property type="entry name" value="CHROMOSOMAL REPLICATION INITIATOR PROTEIN DNAA"/>
    <property type="match status" value="1"/>
</dbReference>
<evidence type="ECO:0000256" key="1">
    <source>
        <dbReference type="ARBA" id="ARBA00008059"/>
    </source>
</evidence>
<dbReference type="eggNOG" id="COG1484">
    <property type="taxonomic scope" value="Bacteria"/>
</dbReference>
<evidence type="ECO:0000256" key="2">
    <source>
        <dbReference type="SAM" id="MobiDB-lite"/>
    </source>
</evidence>
<protein>
    <submittedName>
        <fullName evidence="4">IstB-like ATP-binding protein</fullName>
    </submittedName>
</protein>
<comment type="similarity">
    <text evidence="1">Belongs to the IS21/IS1162 putative ATP-binding protein family.</text>
</comment>
<keyword evidence="4" id="KW-0067">ATP-binding</keyword>
<dbReference type="InterPro" id="IPR047661">
    <property type="entry name" value="IstB"/>
</dbReference>
<feature type="region of interest" description="Disordered" evidence="2">
    <location>
        <begin position="245"/>
        <end position="352"/>
    </location>
</feature>
<dbReference type="GO" id="GO:0005524">
    <property type="term" value="F:ATP binding"/>
    <property type="evidence" value="ECO:0007669"/>
    <property type="project" value="UniProtKB-KW"/>
</dbReference>
<keyword evidence="5" id="KW-1185">Reference proteome</keyword>
<accession>U2TUY3</accession>
<evidence type="ECO:0000313" key="5">
    <source>
        <dbReference type="Proteomes" id="UP000016638"/>
    </source>
</evidence>
<dbReference type="GO" id="GO:0006260">
    <property type="term" value="P:DNA replication"/>
    <property type="evidence" value="ECO:0007669"/>
    <property type="project" value="TreeGrafter"/>
</dbReference>
<dbReference type="CDD" id="cd00009">
    <property type="entry name" value="AAA"/>
    <property type="match status" value="1"/>
</dbReference>
<dbReference type="SUPFAM" id="SSF52540">
    <property type="entry name" value="P-loop containing nucleoside triphosphate hydrolases"/>
    <property type="match status" value="1"/>
</dbReference>
<dbReference type="RefSeq" id="WP_021725379.1">
    <property type="nucleotide sequence ID" value="NZ_AWEZ01000019.1"/>
</dbReference>
<evidence type="ECO:0000259" key="3">
    <source>
        <dbReference type="SMART" id="SM00382"/>
    </source>
</evidence>
<feature type="domain" description="AAA+ ATPase" evidence="3">
    <location>
        <begin position="105"/>
        <end position="240"/>
    </location>
</feature>
<feature type="compositionally biased region" description="Basic and acidic residues" evidence="2">
    <location>
        <begin position="258"/>
        <end position="267"/>
    </location>
</feature>
<feature type="region of interest" description="Disordered" evidence="2">
    <location>
        <begin position="1"/>
        <end position="21"/>
    </location>
</feature>
<gene>
    <name evidence="4" type="ORF">HMPREF1316_2595</name>
</gene>
<dbReference type="EMBL" id="AWEZ01000019">
    <property type="protein sequence ID" value="ERL09883.1"/>
    <property type="molecule type" value="Genomic_DNA"/>
</dbReference>
<comment type="caution">
    <text evidence="4">The sequence shown here is derived from an EMBL/GenBank/DDBJ whole genome shotgun (WGS) entry which is preliminary data.</text>
</comment>
<dbReference type="Pfam" id="PF01695">
    <property type="entry name" value="IstB_IS21"/>
    <property type="match status" value="1"/>
</dbReference>
<dbReference type="PANTHER" id="PTHR30050:SF4">
    <property type="entry name" value="ATP-BINDING PROTEIN RV3427C IN INSERTION SEQUENCE-RELATED"/>
    <property type="match status" value="1"/>
</dbReference>
<sequence>MVAAGEASPYERPGSSLATPGLGEMSAMLPTYMDAVADGSRDFTGALLEMTEAEVAAERRDDFARRVRSAGFPYARALADFDFGFQPSVPRAKVEELATLRFPGRAGNVLLVGSPGVGKTHIAVALGVEAVRARKEVRLAGCAGPMGDLARADRLGTLAKRTRCYAHASLLVIDEVGYLGIDASGAELLLQLVSARHGRRSAILTTNVGIAGWADVFGDPVRASAIADRLCHHCTMARITGRSYRTRDLPADGPGRPGGKEGDDGRGRAVRASGANGPEVGGGAGGDADPCGHDGTRHGAGRQSRARAGDRARAVRARGRAGRGAPRARGRRREDHRAGGAPRAVLRVPGGRHGGGWGLTDAVRARQEWRGCVVTDGAGALRHLVVKIVLTGEI</sequence>
<feature type="compositionally biased region" description="Basic residues" evidence="2">
    <location>
        <begin position="314"/>
        <end position="331"/>
    </location>
</feature>
<dbReference type="NCBIfam" id="NF038214">
    <property type="entry name" value="IS21_help_AAA"/>
    <property type="match status" value="1"/>
</dbReference>
<dbReference type="STRING" id="1125712.HMPREF1316_2595"/>
<reference evidence="4 5" key="1">
    <citation type="submission" date="2013-08" db="EMBL/GenBank/DDBJ databases">
        <authorList>
            <person name="Durkin A.S."/>
            <person name="Haft D.R."/>
            <person name="McCorrison J."/>
            <person name="Torralba M."/>
            <person name="Gillis M."/>
            <person name="Haft D.H."/>
            <person name="Methe B."/>
            <person name="Sutton G."/>
            <person name="Nelson K.E."/>
        </authorList>
    </citation>
    <scope>NUCLEOTIDE SEQUENCE [LARGE SCALE GENOMIC DNA]</scope>
    <source>
        <strain evidence="4 5">F0195</strain>
    </source>
</reference>
<organism evidence="4 5">
    <name type="scientific">Olsenella profusa F0195</name>
    <dbReference type="NCBI Taxonomy" id="1125712"/>
    <lineage>
        <taxon>Bacteria</taxon>
        <taxon>Bacillati</taxon>
        <taxon>Actinomycetota</taxon>
        <taxon>Coriobacteriia</taxon>
        <taxon>Coriobacteriales</taxon>
        <taxon>Atopobiaceae</taxon>
        <taxon>Olsenella</taxon>
    </lineage>
</organism>
<dbReference type="InterPro" id="IPR003593">
    <property type="entry name" value="AAA+_ATPase"/>
</dbReference>
<dbReference type="AlphaFoldDB" id="U2TUY3"/>
<dbReference type="InterPro" id="IPR027417">
    <property type="entry name" value="P-loop_NTPase"/>
</dbReference>
<dbReference type="OrthoDB" id="9773429at2"/>
<keyword evidence="4" id="KW-0547">Nucleotide-binding</keyword>
<name>U2TUY3_9ACTN</name>
<proteinExistence type="inferred from homology"/>
<dbReference type="SMART" id="SM00382">
    <property type="entry name" value="AAA"/>
    <property type="match status" value="1"/>
</dbReference>
<dbReference type="PATRIC" id="fig|1125712.3.peg.530"/>
<dbReference type="Gene3D" id="3.40.50.300">
    <property type="entry name" value="P-loop containing nucleotide triphosphate hydrolases"/>
    <property type="match status" value="1"/>
</dbReference>
<dbReference type="Proteomes" id="UP000016638">
    <property type="component" value="Unassembled WGS sequence"/>
</dbReference>
<dbReference type="InterPro" id="IPR002611">
    <property type="entry name" value="IstB_ATP-bd"/>
</dbReference>
<evidence type="ECO:0000313" key="4">
    <source>
        <dbReference type="EMBL" id="ERL09883.1"/>
    </source>
</evidence>